<dbReference type="InterPro" id="IPR016039">
    <property type="entry name" value="Thiolase-like"/>
</dbReference>
<dbReference type="RefSeq" id="WP_046632421.1">
    <property type="nucleotide sequence ID" value="NZ_CCRK01000002.1"/>
</dbReference>
<dbReference type="Pfam" id="PF00108">
    <property type="entry name" value="Thiolase_N"/>
    <property type="match status" value="1"/>
</dbReference>
<comment type="pathway">
    <text evidence="3">Aromatic compound metabolism; beta-ketoadipate pathway; acetyl-CoA and succinyl-CoA from 3-oxoadipate: step 2/2.</text>
</comment>
<dbReference type="CDD" id="cd00751">
    <property type="entry name" value="thiolase"/>
    <property type="match status" value="1"/>
</dbReference>
<evidence type="ECO:0000256" key="2">
    <source>
        <dbReference type="ARBA" id="ARBA00004683"/>
    </source>
</evidence>
<evidence type="ECO:0000256" key="5">
    <source>
        <dbReference type="ARBA" id="ARBA00011881"/>
    </source>
</evidence>
<evidence type="ECO:0000256" key="16">
    <source>
        <dbReference type="PIRSR" id="PIRSR000429-1"/>
    </source>
</evidence>
<dbReference type="InterPro" id="IPR020616">
    <property type="entry name" value="Thiolase_N"/>
</dbReference>
<feature type="active site" description="Proton acceptor" evidence="16">
    <location>
        <position position="387"/>
    </location>
</feature>
<dbReference type="FunFam" id="3.40.47.10:FF:000010">
    <property type="entry name" value="Acetyl-CoA acetyltransferase (Thiolase)"/>
    <property type="match status" value="1"/>
</dbReference>
<evidence type="ECO:0000256" key="1">
    <source>
        <dbReference type="ARBA" id="ARBA00003720"/>
    </source>
</evidence>
<dbReference type="SUPFAM" id="SSF53901">
    <property type="entry name" value="Thiolase-like"/>
    <property type="match status" value="2"/>
</dbReference>
<evidence type="ECO:0000313" key="21">
    <source>
        <dbReference type="Proteomes" id="UP000039660"/>
    </source>
</evidence>
<keyword evidence="9" id="KW-0583">PHB biosynthesis</keyword>
<dbReference type="PROSITE" id="PS00737">
    <property type="entry name" value="THIOLASE_2"/>
    <property type="match status" value="1"/>
</dbReference>
<comment type="function">
    <text evidence="1">Catalyzes thiolytic cleavage of beta-ketoadipyl-CoA to succinyl-CoA and acetyl-CoA.</text>
</comment>
<organism evidence="20 21">
    <name type="scientific">Neorhizobium galegae bv. officinalis</name>
    <dbReference type="NCBI Taxonomy" id="323656"/>
    <lineage>
        <taxon>Bacteria</taxon>
        <taxon>Pseudomonadati</taxon>
        <taxon>Pseudomonadota</taxon>
        <taxon>Alphaproteobacteria</taxon>
        <taxon>Hyphomicrobiales</taxon>
        <taxon>Rhizobiaceae</taxon>
        <taxon>Rhizobium/Agrobacterium group</taxon>
        <taxon>Neorhizobium</taxon>
    </lineage>
</organism>
<comment type="catalytic activity">
    <reaction evidence="14">
        <text>succinyl-CoA + acetyl-CoA = 3-oxoadipyl-CoA + CoA</text>
        <dbReference type="Rhea" id="RHEA:19481"/>
        <dbReference type="ChEBI" id="CHEBI:57287"/>
        <dbReference type="ChEBI" id="CHEBI:57288"/>
        <dbReference type="ChEBI" id="CHEBI:57292"/>
        <dbReference type="ChEBI" id="CHEBI:57348"/>
        <dbReference type="EC" id="2.3.1.174"/>
    </reaction>
</comment>
<evidence type="ECO:0000259" key="18">
    <source>
        <dbReference type="Pfam" id="PF00108"/>
    </source>
</evidence>
<reference evidence="20 21" key="1">
    <citation type="submission" date="2014-08" db="EMBL/GenBank/DDBJ databases">
        <authorList>
            <person name="Chen Y.-H."/>
        </authorList>
    </citation>
    <scope>NUCLEOTIDE SEQUENCE [LARGE SCALE GENOMIC DNA]</scope>
</reference>
<evidence type="ECO:0000256" key="7">
    <source>
        <dbReference type="ARBA" id="ARBA00016181"/>
    </source>
</evidence>
<evidence type="ECO:0000256" key="13">
    <source>
        <dbReference type="ARBA" id="ARBA00041222"/>
    </source>
</evidence>
<dbReference type="Proteomes" id="UP000039660">
    <property type="component" value="Unassembled WGS sequence"/>
</dbReference>
<name>A0A0T7GG68_NEOGA</name>
<evidence type="ECO:0000256" key="9">
    <source>
        <dbReference type="ARBA" id="ARBA00022752"/>
    </source>
</evidence>
<sequence>MTEAYICDYIRTPIGRFGGSLSAVRADDLGAIPLKALMERNASVDWEAVADVIYGCANQAGEDNRNVARMSALLAGLPVSLGGTTMNRLCGSGMDAVITAARAIKAGEAELMIAGGVESMSRAPFVMPKADTAFSRNAEIYDTTIGWRFVNPLMKKQYGVDSMPETGDNVAIDYKVSREDQDAFAVRSQAKASAAQENGRLAKEITSVTIPQRKGDPVVVSKDEHPRATNMEALAKLKVLNKIEGATVTAGNASGVNDGAAALIIASEAAAKKYGLTPIARIMGGATAGVPPRIMGIGPAPATQKLCARLGISPKDFDVIELNEAFASQGIAVLRELGLQEDAEYINPNGGAIALGHPLGMSGARISGTAALELSLRRGRYALATMCIGVGQGIAVALERV</sequence>
<keyword evidence="11 17" id="KW-0012">Acyltransferase</keyword>
<dbReference type="GO" id="GO:0033812">
    <property type="term" value="F:3-oxoadipyl-CoA thiolase activity"/>
    <property type="evidence" value="ECO:0007669"/>
    <property type="project" value="UniProtKB-EC"/>
</dbReference>
<evidence type="ECO:0000256" key="10">
    <source>
        <dbReference type="ARBA" id="ARBA00022797"/>
    </source>
</evidence>
<dbReference type="AlphaFoldDB" id="A0A0T7GG68"/>
<feature type="domain" description="Thiolase C-terminal" evidence="19">
    <location>
        <begin position="276"/>
        <end position="400"/>
    </location>
</feature>
<accession>A0A0T7GG68</accession>
<dbReference type="InterPro" id="IPR012793">
    <property type="entry name" value="PcaF"/>
</dbReference>
<comment type="pathway">
    <text evidence="12">Metabolic intermediate biosynthesis; (R)-mevalonate biosynthesis; (R)-mevalonate from acetyl-CoA: step 1/3.</text>
</comment>
<dbReference type="EC" id="2.3.1.174" evidence="6"/>
<comment type="pathway">
    <text evidence="2">Biopolymer metabolism; poly-(R)-3-hydroxybutanoate biosynthesis.</text>
</comment>
<dbReference type="PANTHER" id="PTHR18919">
    <property type="entry name" value="ACETYL-COA C-ACYLTRANSFERASE"/>
    <property type="match status" value="1"/>
</dbReference>
<dbReference type="GO" id="GO:0019619">
    <property type="term" value="P:3,4-dihydroxybenzoate catabolic process"/>
    <property type="evidence" value="ECO:0007669"/>
    <property type="project" value="InterPro"/>
</dbReference>
<dbReference type="InterPro" id="IPR002155">
    <property type="entry name" value="Thiolase"/>
</dbReference>
<dbReference type="GO" id="GO:0042619">
    <property type="term" value="P:poly-hydroxybutyrate biosynthetic process"/>
    <property type="evidence" value="ECO:0007669"/>
    <property type="project" value="UniProtKB-KW"/>
</dbReference>
<dbReference type="NCBIfam" id="NF006551">
    <property type="entry name" value="PRK09050.1"/>
    <property type="match status" value="1"/>
</dbReference>
<dbReference type="InterPro" id="IPR020613">
    <property type="entry name" value="Thiolase_CS"/>
</dbReference>
<dbReference type="NCBIfam" id="TIGR01930">
    <property type="entry name" value="AcCoA-C-Actrans"/>
    <property type="match status" value="1"/>
</dbReference>
<dbReference type="NCBIfam" id="TIGR02430">
    <property type="entry name" value="pcaF"/>
    <property type="match status" value="1"/>
</dbReference>
<evidence type="ECO:0000256" key="14">
    <source>
        <dbReference type="ARBA" id="ARBA00048527"/>
    </source>
</evidence>
<dbReference type="PROSITE" id="PS00098">
    <property type="entry name" value="THIOLASE_1"/>
    <property type="match status" value="1"/>
</dbReference>
<keyword evidence="8 17" id="KW-0808">Transferase</keyword>
<evidence type="ECO:0000313" key="20">
    <source>
        <dbReference type="EMBL" id="CDZ46262.1"/>
    </source>
</evidence>
<evidence type="ECO:0000256" key="4">
    <source>
        <dbReference type="ARBA" id="ARBA00010982"/>
    </source>
</evidence>
<evidence type="ECO:0000256" key="11">
    <source>
        <dbReference type="ARBA" id="ARBA00023315"/>
    </source>
</evidence>
<evidence type="ECO:0000256" key="8">
    <source>
        <dbReference type="ARBA" id="ARBA00022679"/>
    </source>
</evidence>
<dbReference type="InterPro" id="IPR020610">
    <property type="entry name" value="Thiolase_AS"/>
</dbReference>
<evidence type="ECO:0000256" key="6">
    <source>
        <dbReference type="ARBA" id="ARBA00012233"/>
    </source>
</evidence>
<dbReference type="PROSITE" id="PS00099">
    <property type="entry name" value="THIOLASE_3"/>
    <property type="match status" value="1"/>
</dbReference>
<dbReference type="Pfam" id="PF02803">
    <property type="entry name" value="Thiolase_C"/>
    <property type="match status" value="1"/>
</dbReference>
<evidence type="ECO:0000256" key="15">
    <source>
        <dbReference type="ARBA" id="ARBA00080155"/>
    </source>
</evidence>
<feature type="domain" description="Thiolase N-terminal" evidence="18">
    <location>
        <begin position="5"/>
        <end position="268"/>
    </location>
</feature>
<comment type="similarity">
    <text evidence="4 17">Belongs to the thiolase-like superfamily. Thiolase family.</text>
</comment>
<evidence type="ECO:0000259" key="19">
    <source>
        <dbReference type="Pfam" id="PF02803"/>
    </source>
</evidence>
<dbReference type="InterPro" id="IPR020617">
    <property type="entry name" value="Thiolase_C"/>
</dbReference>
<dbReference type="Gene3D" id="3.40.47.10">
    <property type="match status" value="1"/>
</dbReference>
<dbReference type="EMBL" id="CCRK01000002">
    <property type="protein sequence ID" value="CDZ46262.1"/>
    <property type="molecule type" value="Genomic_DNA"/>
</dbReference>
<keyword evidence="10" id="KW-0058">Aromatic hydrocarbons catabolism</keyword>
<dbReference type="PANTHER" id="PTHR18919:SF107">
    <property type="entry name" value="ACETYL-COA ACETYLTRANSFERASE, CYTOSOLIC"/>
    <property type="match status" value="1"/>
</dbReference>
<feature type="active site" description="Proton acceptor" evidence="16">
    <location>
        <position position="357"/>
    </location>
</feature>
<comment type="subunit">
    <text evidence="5">Homotetramer.</text>
</comment>
<gene>
    <name evidence="20" type="ORF">NGAL_HAMBI1189_13190</name>
</gene>
<dbReference type="InterPro" id="IPR020615">
    <property type="entry name" value="Thiolase_acyl_enz_int_AS"/>
</dbReference>
<evidence type="ECO:0000256" key="3">
    <source>
        <dbReference type="ARBA" id="ARBA00005071"/>
    </source>
</evidence>
<dbReference type="PIRSF" id="PIRSF000429">
    <property type="entry name" value="Ac-CoA_Ac_transf"/>
    <property type="match status" value="1"/>
</dbReference>
<evidence type="ECO:0000256" key="12">
    <source>
        <dbReference type="ARBA" id="ARBA00037924"/>
    </source>
</evidence>
<feature type="active site" description="Acyl-thioester intermediate" evidence="16">
    <location>
        <position position="90"/>
    </location>
</feature>
<evidence type="ECO:0000256" key="17">
    <source>
        <dbReference type="RuleBase" id="RU003557"/>
    </source>
</evidence>
<proteinExistence type="inferred from homology"/>
<protein>
    <recommendedName>
        <fullName evidence="7">Beta-ketoadipyl-CoA thiolase</fullName>
        <ecNumber evidence="6">2.3.1.174</ecNumber>
    </recommendedName>
    <alternativeName>
        <fullName evidence="13">3-oxoadipyl-CoA thiolase</fullName>
    </alternativeName>
    <alternativeName>
        <fullName evidence="15">Beta-ketothiolase</fullName>
    </alternativeName>
</protein>